<dbReference type="AlphaFoldDB" id="A0A9X1AB54"/>
<dbReference type="SMART" id="SM00450">
    <property type="entry name" value="RHOD"/>
    <property type="match status" value="1"/>
</dbReference>
<evidence type="ECO:0000313" key="2">
    <source>
        <dbReference type="EMBL" id="MBT1156554.1"/>
    </source>
</evidence>
<dbReference type="PROSITE" id="PS50206">
    <property type="entry name" value="RHODANESE_3"/>
    <property type="match status" value="1"/>
</dbReference>
<dbReference type="InterPro" id="IPR018634">
    <property type="entry name" value="ChrB_C"/>
</dbReference>
<keyword evidence="3" id="KW-1185">Reference proteome</keyword>
<organism evidence="2 3">
    <name type="scientific">Aminobacter anthyllidis</name>
    <dbReference type="NCBI Taxonomy" id="1035067"/>
    <lineage>
        <taxon>Bacteria</taxon>
        <taxon>Pseudomonadati</taxon>
        <taxon>Pseudomonadota</taxon>
        <taxon>Alphaproteobacteria</taxon>
        <taxon>Hyphomicrobiales</taxon>
        <taxon>Phyllobacteriaceae</taxon>
        <taxon>Aminobacter</taxon>
    </lineage>
</organism>
<dbReference type="InterPro" id="IPR036873">
    <property type="entry name" value="Rhodanese-like_dom_sf"/>
</dbReference>
<reference evidence="2" key="1">
    <citation type="journal article" date="2021" name="Microorganisms">
        <title>Phylogenomic Reconstruction and Metabolic Potential of the Genus Aminobacter.</title>
        <authorList>
            <person name="Artuso I."/>
            <person name="Turrini P."/>
            <person name="Pirolo M."/>
            <person name="Lugli G.A."/>
            <person name="Ventura M."/>
            <person name="Visca P."/>
        </authorList>
    </citation>
    <scope>NUCLEOTIDE SEQUENCE</scope>
    <source>
        <strain evidence="2">LMG 26462</strain>
    </source>
</reference>
<comment type="caution">
    <text evidence="2">The sequence shown here is derived from an EMBL/GenBank/DDBJ whole genome shotgun (WGS) entry which is preliminary data.</text>
</comment>
<feature type="domain" description="Rhodanese" evidence="1">
    <location>
        <begin position="21"/>
        <end position="106"/>
    </location>
</feature>
<dbReference type="SUPFAM" id="SSF52821">
    <property type="entry name" value="Rhodanese/Cell cycle control phosphatase"/>
    <property type="match status" value="1"/>
</dbReference>
<accession>A0A9X1AB54</accession>
<evidence type="ECO:0000313" key="3">
    <source>
        <dbReference type="Proteomes" id="UP001138921"/>
    </source>
</evidence>
<dbReference type="Pfam" id="PF00581">
    <property type="entry name" value="Rhodanese"/>
    <property type="match status" value="1"/>
</dbReference>
<dbReference type="Gene3D" id="3.40.250.10">
    <property type="entry name" value="Rhodanese-like domain"/>
    <property type="match status" value="1"/>
</dbReference>
<dbReference type="Pfam" id="PF09828">
    <property type="entry name" value="ChrB_C"/>
    <property type="match status" value="1"/>
</dbReference>
<evidence type="ECO:0000259" key="1">
    <source>
        <dbReference type="PROSITE" id="PS50206"/>
    </source>
</evidence>
<sequence length="270" mass="29528">MPRMISPQQLIPLLGTDRCPLIVDVRRAAAFAVAPTRIPGALWRDHTKAAEWLRQLPAGRQLVVYCAHGHNVSEIAAALLTAEGAYVSMLEGGIDAWIAAGGPLVAREAPGLEPGLPVPSVWVTRSRPKIDRIACPWLIRRFIDPLAVFHFVSAEWVKDVADEIGAIPYDIKDVHYSHRGEQCTFDTLISEFGLTDPALLHLARIVRGADTAQLDLEPQAAGLLAISLGLSAIEDDDLAQLEKGMTIYDALYGWCRYATSETHNWPAKAI</sequence>
<protein>
    <submittedName>
        <fullName evidence="2">Chromate resistance protein</fullName>
    </submittedName>
</protein>
<gene>
    <name evidence="2" type="ORF">J1C56_13215</name>
</gene>
<dbReference type="Proteomes" id="UP001138921">
    <property type="component" value="Unassembled WGS sequence"/>
</dbReference>
<dbReference type="EMBL" id="JAFLWW010000003">
    <property type="protein sequence ID" value="MBT1156554.1"/>
    <property type="molecule type" value="Genomic_DNA"/>
</dbReference>
<reference evidence="2" key="2">
    <citation type="submission" date="2021-03" db="EMBL/GenBank/DDBJ databases">
        <authorList>
            <person name="Artuso I."/>
            <person name="Turrini P."/>
            <person name="Pirolo M."/>
            <person name="Lugli G.A."/>
            <person name="Ventura M."/>
            <person name="Visca P."/>
        </authorList>
    </citation>
    <scope>NUCLEOTIDE SEQUENCE</scope>
    <source>
        <strain evidence="2">LMG 26462</strain>
    </source>
</reference>
<name>A0A9X1AB54_9HYPH</name>
<proteinExistence type="predicted"/>
<dbReference type="InterPro" id="IPR001763">
    <property type="entry name" value="Rhodanese-like_dom"/>
</dbReference>